<evidence type="ECO:0000313" key="1">
    <source>
        <dbReference type="EMBL" id="UXY14767.1"/>
    </source>
</evidence>
<protein>
    <recommendedName>
        <fullName evidence="3">Helix-turn-helix domain-containing protein</fullName>
    </recommendedName>
</protein>
<keyword evidence="2" id="KW-1185">Reference proteome</keyword>
<dbReference type="EMBL" id="CP106753">
    <property type="protein sequence ID" value="UXY14767.1"/>
    <property type="molecule type" value="Genomic_DNA"/>
</dbReference>
<evidence type="ECO:0000313" key="2">
    <source>
        <dbReference type="Proteomes" id="UP001061302"/>
    </source>
</evidence>
<sequence>MAQRLCADAVMLHVRLTRRLGYIPVYSDMPEFEAAWHAPPCRLAHQIRLGVLPVVWRVDASMRCYLPAVPPDSVAITVPVHAPTGQAVALTAIYARGMDAERQQHVTCAMQMTADAVLGAVYQMVLQDGPVSRRSICAAYGVSGYVPKNIARVCGLSVNTVRHYVRDGQESL</sequence>
<evidence type="ECO:0008006" key="3">
    <source>
        <dbReference type="Google" id="ProtNLM"/>
    </source>
</evidence>
<gene>
    <name evidence="1" type="ORF">N8I74_15800</name>
</gene>
<accession>A0ABY6DK74</accession>
<organism evidence="1 2">
    <name type="scientific">Chitiniphilus purpureus</name>
    <dbReference type="NCBI Taxonomy" id="2981137"/>
    <lineage>
        <taxon>Bacteria</taxon>
        <taxon>Pseudomonadati</taxon>
        <taxon>Pseudomonadota</taxon>
        <taxon>Betaproteobacteria</taxon>
        <taxon>Neisseriales</taxon>
        <taxon>Chitinibacteraceae</taxon>
        <taxon>Chitiniphilus</taxon>
    </lineage>
</organism>
<reference evidence="1" key="1">
    <citation type="submission" date="2022-10" db="EMBL/GenBank/DDBJ databases">
        <title>Chitiniphilus purpureus sp. nov., a novel chitin-degrading bacterium isolated from crawfish pond sediment.</title>
        <authorList>
            <person name="Li K."/>
        </authorList>
    </citation>
    <scope>NUCLEOTIDE SEQUENCE</scope>
    <source>
        <strain evidence="1">CD1</strain>
    </source>
</reference>
<dbReference type="RefSeq" id="WP_263124072.1">
    <property type="nucleotide sequence ID" value="NZ_CP106753.1"/>
</dbReference>
<proteinExistence type="predicted"/>
<name>A0ABY6DK74_9NEIS</name>
<dbReference type="Proteomes" id="UP001061302">
    <property type="component" value="Chromosome"/>
</dbReference>